<comment type="caution">
    <text evidence="1">The sequence shown here is derived from an EMBL/GenBank/DDBJ whole genome shotgun (WGS) entry which is preliminary data.</text>
</comment>
<dbReference type="EMBL" id="CAXAMM010006546">
    <property type="protein sequence ID" value="CAK9011438.1"/>
    <property type="molecule type" value="Genomic_DNA"/>
</dbReference>
<name>A0ABP0JAQ3_9DINO</name>
<evidence type="ECO:0000313" key="2">
    <source>
        <dbReference type="Proteomes" id="UP001642464"/>
    </source>
</evidence>
<proteinExistence type="predicted"/>
<reference evidence="1 2" key="1">
    <citation type="submission" date="2024-02" db="EMBL/GenBank/DDBJ databases">
        <authorList>
            <person name="Chen Y."/>
            <person name="Shah S."/>
            <person name="Dougan E. K."/>
            <person name="Thang M."/>
            <person name="Chan C."/>
        </authorList>
    </citation>
    <scope>NUCLEOTIDE SEQUENCE [LARGE SCALE GENOMIC DNA]</scope>
</reference>
<organism evidence="1 2">
    <name type="scientific">Durusdinium trenchii</name>
    <dbReference type="NCBI Taxonomy" id="1381693"/>
    <lineage>
        <taxon>Eukaryota</taxon>
        <taxon>Sar</taxon>
        <taxon>Alveolata</taxon>
        <taxon>Dinophyceae</taxon>
        <taxon>Suessiales</taxon>
        <taxon>Symbiodiniaceae</taxon>
        <taxon>Durusdinium</taxon>
    </lineage>
</organism>
<dbReference type="Proteomes" id="UP001642464">
    <property type="component" value="Unassembled WGS sequence"/>
</dbReference>
<evidence type="ECO:0000313" key="1">
    <source>
        <dbReference type="EMBL" id="CAK9011438.1"/>
    </source>
</evidence>
<keyword evidence="2" id="KW-1185">Reference proteome</keyword>
<gene>
    <name evidence="1" type="ORF">SCF082_LOCUS11093</name>
</gene>
<protein>
    <submittedName>
        <fullName evidence="1">Uncharacterized protein</fullName>
    </submittedName>
</protein>
<sequence length="223" mass="25381">MEVKFQWLTDCYKGYFRSMNKTPFIAEISRDTMNFPAGTANPIGKWSKGQVSTEMMMFLDFFGRNFIVGKTVDPLLTAIAEGARALNIAIAVMYQSGFWIRADKGLRLSRLIFSFLALYATCARVTLVQRKRRFSIIPKLHMMAHSAMNLQNQASTGAGWVMNPMSQGNQIQEDFIGRPSRISRRVNIRSVHKSLLMRVLIMYHESLENSDVDSRGMDGYSDL</sequence>
<accession>A0ABP0JAQ3</accession>